<protein>
    <submittedName>
        <fullName evidence="1">Uncharacterized protein</fullName>
    </submittedName>
</protein>
<dbReference type="AlphaFoldDB" id="A0A0S4NC42"/>
<dbReference type="Proteomes" id="UP000320623">
    <property type="component" value="Unassembled WGS sequence"/>
</dbReference>
<organism evidence="1 2">
    <name type="scientific">Candidatus Thermokryptus mobilis</name>
    <dbReference type="NCBI Taxonomy" id="1643428"/>
    <lineage>
        <taxon>Bacteria</taxon>
        <taxon>Pseudomonadati</taxon>
        <taxon>Candidatus Kryptoniota</taxon>
        <taxon>Candidatus Thermokryptus</taxon>
    </lineage>
</organism>
<proteinExistence type="predicted"/>
<evidence type="ECO:0000313" key="2">
    <source>
        <dbReference type="Proteomes" id="UP000320623"/>
    </source>
</evidence>
<dbReference type="EMBL" id="FAOO01000021">
    <property type="protein sequence ID" value="CUU08443.1"/>
    <property type="molecule type" value="Genomic_DNA"/>
</dbReference>
<reference evidence="2" key="1">
    <citation type="submission" date="2015-11" db="EMBL/GenBank/DDBJ databases">
        <authorList>
            <person name="Varghese N."/>
        </authorList>
    </citation>
    <scope>NUCLEOTIDE SEQUENCE [LARGE SCALE GENOMIC DNA]</scope>
</reference>
<evidence type="ECO:0000313" key="1">
    <source>
        <dbReference type="EMBL" id="CUU08443.1"/>
    </source>
</evidence>
<gene>
    <name evidence="1" type="ORF">JGI1_02089</name>
</gene>
<accession>A0A0S4NC42</accession>
<keyword evidence="2" id="KW-1185">Reference proteome</keyword>
<sequence length="68" mass="7411">MKHLMVMGLILLLVLSLYFALWGIFASDVLAEGGTCCNDPNATCYINFGHVIIIQPGAYYSPSSCQPQ</sequence>
<name>A0A0S4NC42_9BACT</name>